<dbReference type="SUPFAM" id="SSF51556">
    <property type="entry name" value="Metallo-dependent hydrolases"/>
    <property type="match status" value="1"/>
</dbReference>
<sequence>MSDILIKNATILKQAGQINTKQSILIHDGHIQQVGDFPCPIKFTGEIVDGADRLYLPGLIDSHLHTGQQLLRGRVLDAKPVIWTRIMLPFESQLTASQMKLSAELAALEMITGGTTGFVEAGSYHMESAAEVYARSGLRGALTASTMDDPQLPASIKMSAREAVAQTAQLYQQFHHQGRLQVYYSLRALTACSDELIDLTAEAAQTHHTFLTAHMNEYPSEILNIIQRTGLRPFEWLAKRHLLSNHFLGAHSLFLSNHEKELIKKYRVKLCHCPFSNAGKGIPVTPELLQNQISVGLGTDGAAHGGLSLWNEIKIFRSLMVATHGLRLRQPNVMPAAQIFRMLLEGGAAALNHAGQLGKIQPGYKADLIAIDLNQPHLYPSGNWQNTLLECVNANDVTDTMVDGQFLMRNRQVLTLDQERIIAEARNYACHH</sequence>
<comment type="caution">
    <text evidence="2">The sequence shown here is derived from an EMBL/GenBank/DDBJ whole genome shotgun (WGS) entry which is preliminary data.</text>
</comment>
<dbReference type="AlphaFoldDB" id="A0AAW8YJ54"/>
<gene>
    <name evidence="2" type="ORF">R0G89_09020</name>
</gene>
<proteinExistence type="predicted"/>
<dbReference type="InterPro" id="IPR006680">
    <property type="entry name" value="Amidohydro-rel"/>
</dbReference>
<feature type="domain" description="Amidohydrolase-related" evidence="1">
    <location>
        <begin position="55"/>
        <end position="405"/>
    </location>
</feature>
<dbReference type="InterPro" id="IPR011059">
    <property type="entry name" value="Metal-dep_hydrolase_composite"/>
</dbReference>
<dbReference type="PANTHER" id="PTHR43794">
    <property type="entry name" value="AMINOHYDROLASE SSNA-RELATED"/>
    <property type="match status" value="1"/>
</dbReference>
<dbReference type="Proteomes" id="UP001280897">
    <property type="component" value="Unassembled WGS sequence"/>
</dbReference>
<evidence type="ECO:0000313" key="3">
    <source>
        <dbReference type="Proteomes" id="UP001280897"/>
    </source>
</evidence>
<dbReference type="Pfam" id="PF01979">
    <property type="entry name" value="Amidohydro_1"/>
    <property type="match status" value="1"/>
</dbReference>
<dbReference type="Gene3D" id="2.30.40.10">
    <property type="entry name" value="Urease, subunit C, domain 1"/>
    <property type="match status" value="1"/>
</dbReference>
<organism evidence="2 3">
    <name type="scientific">Pediococcus acidilactici</name>
    <dbReference type="NCBI Taxonomy" id="1254"/>
    <lineage>
        <taxon>Bacteria</taxon>
        <taxon>Bacillati</taxon>
        <taxon>Bacillota</taxon>
        <taxon>Bacilli</taxon>
        <taxon>Lactobacillales</taxon>
        <taxon>Lactobacillaceae</taxon>
        <taxon>Pediococcus</taxon>
        <taxon>Pediococcus acidilactici group</taxon>
    </lineage>
</organism>
<accession>A0AAW8YJ54</accession>
<evidence type="ECO:0000313" key="2">
    <source>
        <dbReference type="EMBL" id="MDV2621870.1"/>
    </source>
</evidence>
<reference evidence="2" key="1">
    <citation type="journal article" date="2023" name="PeerJ">
        <title>Selection and evaluation of lactic acid bacteria from chicken feces in Thailand as potential probiotics.</title>
        <authorList>
            <person name="Khurajog B."/>
            <person name="Disastra Y."/>
            <person name="Lawwyne L.D."/>
            <person name="Sirichokchatchawan W."/>
            <person name="Niyomtham W."/>
            <person name="Yindee J."/>
            <person name="Hampson D.J."/>
            <person name="Prapasarakul N."/>
        </authorList>
    </citation>
    <scope>NUCLEOTIDE SEQUENCE</scope>
    <source>
        <strain evidence="2">BF9</strain>
    </source>
</reference>
<evidence type="ECO:0000259" key="1">
    <source>
        <dbReference type="Pfam" id="PF01979"/>
    </source>
</evidence>
<dbReference type="Gene3D" id="3.20.20.140">
    <property type="entry name" value="Metal-dependent hydrolases"/>
    <property type="match status" value="1"/>
</dbReference>
<dbReference type="InterPro" id="IPR032466">
    <property type="entry name" value="Metal_Hydrolase"/>
</dbReference>
<reference evidence="2" key="2">
    <citation type="submission" date="2023-10" db="EMBL/GenBank/DDBJ databases">
        <authorList>
            <person name="Khurajog B."/>
        </authorList>
    </citation>
    <scope>NUCLEOTIDE SEQUENCE</scope>
    <source>
        <strain evidence="2">BF9</strain>
    </source>
</reference>
<dbReference type="EMBL" id="JAWJAV010000006">
    <property type="protein sequence ID" value="MDV2621870.1"/>
    <property type="molecule type" value="Genomic_DNA"/>
</dbReference>
<dbReference type="InterPro" id="IPR050287">
    <property type="entry name" value="MTA/SAH_deaminase"/>
</dbReference>
<dbReference type="GO" id="GO:0016810">
    <property type="term" value="F:hydrolase activity, acting on carbon-nitrogen (but not peptide) bonds"/>
    <property type="evidence" value="ECO:0007669"/>
    <property type="project" value="InterPro"/>
</dbReference>
<dbReference type="RefSeq" id="WP_008842177.1">
    <property type="nucleotide sequence ID" value="NZ_CP066046.1"/>
</dbReference>
<dbReference type="SUPFAM" id="SSF51338">
    <property type="entry name" value="Composite domain of metallo-dependent hydrolases"/>
    <property type="match status" value="1"/>
</dbReference>
<dbReference type="PANTHER" id="PTHR43794:SF5">
    <property type="entry name" value="CHLOROHYDROLASE FAMILY PROTEIN"/>
    <property type="match status" value="1"/>
</dbReference>
<name>A0AAW8YJ54_PEDAC</name>
<protein>
    <submittedName>
        <fullName evidence="2">Amidohydrolase family protein</fullName>
    </submittedName>
</protein>